<organism evidence="1 2">
    <name type="scientific">Dissulfurispira thermophila</name>
    <dbReference type="NCBI Taxonomy" id="2715679"/>
    <lineage>
        <taxon>Bacteria</taxon>
        <taxon>Pseudomonadati</taxon>
        <taxon>Nitrospirota</taxon>
        <taxon>Thermodesulfovibrionia</taxon>
        <taxon>Thermodesulfovibrionales</taxon>
        <taxon>Dissulfurispiraceae</taxon>
        <taxon>Dissulfurispira</taxon>
    </lineage>
</organism>
<evidence type="ECO:0000313" key="1">
    <source>
        <dbReference type="EMBL" id="BCB95221.1"/>
    </source>
</evidence>
<reference evidence="1 2" key="1">
    <citation type="submission" date="2020-03" db="EMBL/GenBank/DDBJ databases">
        <title>Complete genome sequences of two sulfur-disproportionating bacterial strains T55J and Mzg5.</title>
        <authorList>
            <person name="Umezawa K."/>
            <person name="Kojima H."/>
            <person name="Kato Y."/>
            <person name="Fukui M."/>
        </authorList>
    </citation>
    <scope>NUCLEOTIDE SEQUENCE [LARGE SCALE GENOMIC DNA]</scope>
    <source>
        <strain evidence="1 2">T55J</strain>
    </source>
</reference>
<dbReference type="Gene3D" id="3.40.50.150">
    <property type="entry name" value="Vaccinia Virus protein VP39"/>
    <property type="match status" value="1"/>
</dbReference>
<dbReference type="InterPro" id="IPR029063">
    <property type="entry name" value="SAM-dependent_MTases_sf"/>
</dbReference>
<name>A0A7G1GZC8_9BACT</name>
<proteinExistence type="predicted"/>
<dbReference type="EMBL" id="AP022873">
    <property type="protein sequence ID" value="BCB95221.1"/>
    <property type="molecule type" value="Genomic_DNA"/>
</dbReference>
<dbReference type="RefSeq" id="WP_203473814.1">
    <property type="nucleotide sequence ID" value="NZ_AP022873.1"/>
</dbReference>
<dbReference type="AlphaFoldDB" id="A0A7G1GZC8"/>
<gene>
    <name evidence="1" type="ORF">JZK55_01430</name>
</gene>
<dbReference type="SUPFAM" id="SSF53335">
    <property type="entry name" value="S-adenosyl-L-methionine-dependent methyltransferases"/>
    <property type="match status" value="1"/>
</dbReference>
<dbReference type="KEGG" id="dtp:JZK55_01430"/>
<sequence length="140" mass="15943">MKKVTKNKKSSIAETIAPYTTDSFSFEDMIDTIVHGDNLTVLRLIPDNSINLIITNLPISVIIDYLKQHFESRYSSRGASRLPTLSIYSIYQCMIKELKRFEGKVLMPLEEHTSSDKRSGRVGDIEVRDSDGRVFEAKVE</sequence>
<keyword evidence="2" id="KW-1185">Reference proteome</keyword>
<dbReference type="Proteomes" id="UP000516360">
    <property type="component" value="Chromosome"/>
</dbReference>
<accession>A0A7G1GZC8</accession>
<protein>
    <submittedName>
        <fullName evidence="1">Uncharacterized protein</fullName>
    </submittedName>
</protein>
<evidence type="ECO:0000313" key="2">
    <source>
        <dbReference type="Proteomes" id="UP000516360"/>
    </source>
</evidence>